<protein>
    <submittedName>
        <fullName evidence="3">Uncharacterized protein</fullName>
    </submittedName>
</protein>
<evidence type="ECO:0000256" key="2">
    <source>
        <dbReference type="SAM" id="Phobius"/>
    </source>
</evidence>
<dbReference type="Proteomes" id="UP000049855">
    <property type="component" value="Unassembled WGS sequence"/>
</dbReference>
<sequence length="196" mass="21071">MSNDTDNTGSSSLLNSITRMLDTSVTTGTGLDTIITILSLLCLFSIMTRTQAVREPQQLKPATTNNPLHKLLGDLTKGGEGGGFSPDTLMSLLPLLNNPQLKSKLNPSTIGTVMGLINNLGGLGGSNPPHEKGEPETKGEPHTKTSKQPTESESPPPANAVQQPPLKKQPPPQPSEDTEETEEKNYGRYLNWKNNF</sequence>
<keyword evidence="4" id="KW-1185">Reference proteome</keyword>
<reference evidence="4" key="1">
    <citation type="submission" date="2015-03" db="EMBL/GenBank/DDBJ databases">
        <authorList>
            <person name="Nijsse Bart"/>
        </authorList>
    </citation>
    <scope>NUCLEOTIDE SEQUENCE [LARGE SCALE GENOMIC DNA]</scope>
</reference>
<keyword evidence="2" id="KW-1133">Transmembrane helix</keyword>
<evidence type="ECO:0000256" key="1">
    <source>
        <dbReference type="SAM" id="MobiDB-lite"/>
    </source>
</evidence>
<dbReference type="EMBL" id="CTRP01000014">
    <property type="protein sequence ID" value="CQR73986.1"/>
    <property type="molecule type" value="Genomic_DNA"/>
</dbReference>
<accession>A0A0U1L2V6</accession>
<organism evidence="3 4">
    <name type="scientific">Sporomusa ovata</name>
    <dbReference type="NCBI Taxonomy" id="2378"/>
    <lineage>
        <taxon>Bacteria</taxon>
        <taxon>Bacillati</taxon>
        <taxon>Bacillota</taxon>
        <taxon>Negativicutes</taxon>
        <taxon>Selenomonadales</taxon>
        <taxon>Sporomusaceae</taxon>
        <taxon>Sporomusa</taxon>
    </lineage>
</organism>
<evidence type="ECO:0000313" key="4">
    <source>
        <dbReference type="Proteomes" id="UP000049855"/>
    </source>
</evidence>
<dbReference type="RefSeq" id="WP_021169989.1">
    <property type="nucleotide sequence ID" value="NZ_CTRP01000014.1"/>
</dbReference>
<feature type="compositionally biased region" description="Basic and acidic residues" evidence="1">
    <location>
        <begin position="129"/>
        <end position="143"/>
    </location>
</feature>
<keyword evidence="2" id="KW-0812">Transmembrane</keyword>
<feature type="region of interest" description="Disordered" evidence="1">
    <location>
        <begin position="121"/>
        <end position="196"/>
    </location>
</feature>
<name>A0A0U1L2V6_9FIRM</name>
<gene>
    <name evidence="3" type="ORF">SpAn4DRAFT_0448</name>
</gene>
<keyword evidence="2" id="KW-0472">Membrane</keyword>
<proteinExistence type="predicted"/>
<feature type="transmembrane region" description="Helical" evidence="2">
    <location>
        <begin position="29"/>
        <end position="47"/>
    </location>
</feature>
<dbReference type="AlphaFoldDB" id="A0A0U1L2V6"/>
<evidence type="ECO:0000313" key="3">
    <source>
        <dbReference type="EMBL" id="CQR73986.1"/>
    </source>
</evidence>